<evidence type="ECO:0000259" key="2">
    <source>
        <dbReference type="Pfam" id="PF01835"/>
    </source>
</evidence>
<name>A0A0G0S397_9BACT</name>
<feature type="non-terminal residue" evidence="3">
    <location>
        <position position="516"/>
    </location>
</feature>
<proteinExistence type="predicted"/>
<dbReference type="Gene3D" id="2.60.40.1930">
    <property type="match status" value="1"/>
</dbReference>
<evidence type="ECO:0000313" key="4">
    <source>
        <dbReference type="Proteomes" id="UP000034793"/>
    </source>
</evidence>
<keyword evidence="1" id="KW-0472">Membrane</keyword>
<dbReference type="AlphaFoldDB" id="A0A0G0S397"/>
<dbReference type="PANTHER" id="PTHR40094:SF1">
    <property type="entry name" value="UBIQUITIN DOMAIN-CONTAINING PROTEIN"/>
    <property type="match status" value="1"/>
</dbReference>
<evidence type="ECO:0000256" key="1">
    <source>
        <dbReference type="SAM" id="Phobius"/>
    </source>
</evidence>
<protein>
    <submittedName>
        <fullName evidence="3">Alpha-2-macroglobulin domain protein</fullName>
    </submittedName>
</protein>
<feature type="transmembrane region" description="Helical" evidence="1">
    <location>
        <begin position="12"/>
        <end position="34"/>
    </location>
</feature>
<dbReference type="InterPro" id="IPR051802">
    <property type="entry name" value="YfhM-like"/>
</dbReference>
<comment type="caution">
    <text evidence="3">The sequence shown here is derived from an EMBL/GenBank/DDBJ whole genome shotgun (WGS) entry which is preliminary data.</text>
</comment>
<keyword evidence="1" id="KW-0812">Transmembrane</keyword>
<gene>
    <name evidence="3" type="ORF">UT61_C0036G0001</name>
</gene>
<reference evidence="3 4" key="1">
    <citation type="journal article" date="2015" name="Nature">
        <title>rRNA introns, odd ribosomes, and small enigmatic genomes across a large radiation of phyla.</title>
        <authorList>
            <person name="Brown C.T."/>
            <person name="Hug L.A."/>
            <person name="Thomas B.C."/>
            <person name="Sharon I."/>
            <person name="Castelle C.J."/>
            <person name="Singh A."/>
            <person name="Wilkins M.J."/>
            <person name="Williams K.H."/>
            <person name="Banfield J.F."/>
        </authorList>
    </citation>
    <scope>NUCLEOTIDE SEQUENCE [LARGE SCALE GENOMIC DNA]</scope>
</reference>
<dbReference type="EMBL" id="LBXL01000036">
    <property type="protein sequence ID" value="KKR29110.1"/>
    <property type="molecule type" value="Genomic_DNA"/>
</dbReference>
<dbReference type="GO" id="GO:0004866">
    <property type="term" value="F:endopeptidase inhibitor activity"/>
    <property type="evidence" value="ECO:0007669"/>
    <property type="project" value="InterPro"/>
</dbReference>
<dbReference type="Pfam" id="PF01835">
    <property type="entry name" value="MG2"/>
    <property type="match status" value="1"/>
</dbReference>
<organism evidence="3 4">
    <name type="scientific">Candidatus Woesebacteria bacterium GW2011_GWA1_39_8</name>
    <dbReference type="NCBI Taxonomy" id="1618552"/>
    <lineage>
        <taxon>Bacteria</taxon>
        <taxon>Candidatus Woeseibacteriota</taxon>
    </lineage>
</organism>
<dbReference type="InterPro" id="IPR002890">
    <property type="entry name" value="MG2"/>
</dbReference>
<accession>A0A0G0S397</accession>
<dbReference type="Proteomes" id="UP000034793">
    <property type="component" value="Unassembled WGS sequence"/>
</dbReference>
<keyword evidence="1" id="KW-1133">Transmembrane helix</keyword>
<dbReference type="PANTHER" id="PTHR40094">
    <property type="entry name" value="ALPHA-2-MACROGLOBULIN HOMOLOG"/>
    <property type="match status" value="1"/>
</dbReference>
<sequence>MQNFFVNLNRPFKIFLSTLLVFGVIAGIFTFNHFASAQNDYKKIGIVNASEGNYASRRLIVWGTHQEPSIKISTYDNAKRDVKVDVYKISKDELLNFLTYTVDNNELYKANVPDVSKLNKITTLDAKGGEDKTLLPIDGQGFWLLRAYSSDGEQTFSAVVRTPIGTVAKEGNNEIILWTQNIITGKKVGNGTIEIFNLKDKANYLAESQINTDGIAKTSQLNNADVGFVSTSEGQTILILNLPNDYYNYQTFNSPRINTKYLLFTDRPLYTPGDKVYFKAIIRNDNDAEYTVPTGLATVKVYKDYNSTQPLFEKKYSISANGTIAGEYLLDESAKTGTYQISVDLGAESDREWYLRTVANFNVEHYRKPDYNLEATAMRDELLKGENAIFNLSGKYFFGQPVSGGNVHYTVRYSTNQYYTEENLEYYKKYGYSWYYGENELKSGDVELNNKGEAEISVPTSSLPNGQFSILSLEATYQDESGNPVRASKNILIRGSQYSIKAGDYEYSSKVGQSLS</sequence>
<evidence type="ECO:0000313" key="3">
    <source>
        <dbReference type="EMBL" id="KKR29110.1"/>
    </source>
</evidence>
<feature type="domain" description="Macroglobulin" evidence="2">
    <location>
        <begin position="262"/>
        <end position="353"/>
    </location>
</feature>